<dbReference type="VEuPathDB" id="ToxoDB:TGFOU_272640C"/>
<organism evidence="1 2">
    <name type="scientific">Toxoplasma gondii FOU</name>
    <dbReference type="NCBI Taxonomy" id="943167"/>
    <lineage>
        <taxon>Eukaryota</taxon>
        <taxon>Sar</taxon>
        <taxon>Alveolata</taxon>
        <taxon>Apicomplexa</taxon>
        <taxon>Conoidasida</taxon>
        <taxon>Coccidia</taxon>
        <taxon>Eucoccidiorida</taxon>
        <taxon>Eimeriorina</taxon>
        <taxon>Sarcocystidae</taxon>
        <taxon>Toxoplasma</taxon>
    </lineage>
</organism>
<accession>A0A086L0T6</accession>
<dbReference type="AlphaFoldDB" id="A0A086L0T6"/>
<proteinExistence type="predicted"/>
<comment type="caution">
    <text evidence="1">The sequence shown here is derived from an EMBL/GenBank/DDBJ whole genome shotgun (WGS) entry which is preliminary data.</text>
</comment>
<reference evidence="1 2" key="1">
    <citation type="submission" date="2014-07" db="EMBL/GenBank/DDBJ databases">
        <authorList>
            <person name="Sibley D."/>
            <person name="Venepally P."/>
            <person name="Karamycheva S."/>
            <person name="Hadjithomas M."/>
            <person name="Khan A."/>
            <person name="Brunk B."/>
            <person name="Roos D."/>
            <person name="Caler E."/>
            <person name="Lorenzi H."/>
        </authorList>
    </citation>
    <scope>NUCLEOTIDE SEQUENCE [LARGE SCALE GENOMIC DNA]</scope>
    <source>
        <strain evidence="1 2">FOU</strain>
    </source>
</reference>
<feature type="non-terminal residue" evidence="1">
    <location>
        <position position="1"/>
    </location>
</feature>
<keyword evidence="1" id="KW-0396">Initiation factor</keyword>
<name>A0A086L0T6_TOXGO</name>
<dbReference type="Proteomes" id="UP000028838">
    <property type="component" value="Unassembled WGS sequence"/>
</dbReference>
<evidence type="ECO:0000313" key="2">
    <source>
        <dbReference type="Proteomes" id="UP000028838"/>
    </source>
</evidence>
<gene>
    <name evidence="1" type="ORF">TGFOU_272640C</name>
</gene>
<evidence type="ECO:0000313" key="1">
    <source>
        <dbReference type="EMBL" id="KFG50254.1"/>
    </source>
</evidence>
<dbReference type="GO" id="GO:0003743">
    <property type="term" value="F:translation initiation factor activity"/>
    <property type="evidence" value="ECO:0007669"/>
    <property type="project" value="UniProtKB-KW"/>
</dbReference>
<sequence>VWRRYVAEHRVDSLFAAVLPVDHMSAAAFFPLWSECLMFCQQSAFYLPVRSHGSQDAAGSQPGVIVNPLYGPAAFCSVVETMQASDLLECEISLPLWFAAMKRRPQGVEGACAEYLNNPRLVAFCEWLAHE</sequence>
<protein>
    <submittedName>
        <fullName evidence="1">Putative eukaryotic initiation factor-2B, epsilon subunit</fullName>
    </submittedName>
</protein>
<keyword evidence="1" id="KW-0648">Protein biosynthesis</keyword>
<dbReference type="EMBL" id="AEYH02001471">
    <property type="protein sequence ID" value="KFG50254.1"/>
    <property type="molecule type" value="Genomic_DNA"/>
</dbReference>